<evidence type="ECO:0000256" key="1">
    <source>
        <dbReference type="SAM" id="MobiDB-lite"/>
    </source>
</evidence>
<feature type="region of interest" description="Disordered" evidence="1">
    <location>
        <begin position="778"/>
        <end position="815"/>
    </location>
</feature>
<feature type="region of interest" description="Disordered" evidence="1">
    <location>
        <begin position="157"/>
        <end position="198"/>
    </location>
</feature>
<evidence type="ECO:0000313" key="3">
    <source>
        <dbReference type="Proteomes" id="UP001652740"/>
    </source>
</evidence>
<dbReference type="Pfam" id="PF14652">
    <property type="entry name" value="DUF4457"/>
    <property type="match status" value="2"/>
</dbReference>
<dbReference type="PANTHER" id="PTHR21534:SF0">
    <property type="entry name" value="KATANIN-INTERACTING PROTEIN"/>
    <property type="match status" value="1"/>
</dbReference>
<proteinExistence type="predicted"/>
<accession>A0ABM3MVA8</accession>
<feature type="domain" description="KATNIP" evidence="2">
    <location>
        <begin position="429"/>
        <end position="755"/>
    </location>
</feature>
<dbReference type="RefSeq" id="XP_052755155.1">
    <property type="nucleotide sequence ID" value="XM_052899195.1"/>
</dbReference>
<feature type="domain" description="KATNIP" evidence="2">
    <location>
        <begin position="174"/>
        <end position="248"/>
    </location>
</feature>
<protein>
    <submittedName>
        <fullName evidence="4">Protein KATNIP homolog isoform X1</fullName>
    </submittedName>
</protein>
<feature type="compositionally biased region" description="Polar residues" evidence="1">
    <location>
        <begin position="165"/>
        <end position="196"/>
    </location>
</feature>
<dbReference type="PANTHER" id="PTHR21534">
    <property type="entry name" value="KATANIN-INTERACTING PROTEIN"/>
    <property type="match status" value="1"/>
</dbReference>
<evidence type="ECO:0000259" key="2">
    <source>
        <dbReference type="Pfam" id="PF14652"/>
    </source>
</evidence>
<dbReference type="Proteomes" id="UP001652740">
    <property type="component" value="Unplaced"/>
</dbReference>
<keyword evidence="3" id="KW-1185">Reference proteome</keyword>
<dbReference type="GeneID" id="113516187"/>
<organism evidence="3 4">
    <name type="scientific">Galleria mellonella</name>
    <name type="common">Greater wax moth</name>
    <dbReference type="NCBI Taxonomy" id="7137"/>
    <lineage>
        <taxon>Eukaryota</taxon>
        <taxon>Metazoa</taxon>
        <taxon>Ecdysozoa</taxon>
        <taxon>Arthropoda</taxon>
        <taxon>Hexapoda</taxon>
        <taxon>Insecta</taxon>
        <taxon>Pterygota</taxon>
        <taxon>Neoptera</taxon>
        <taxon>Endopterygota</taxon>
        <taxon>Lepidoptera</taxon>
        <taxon>Glossata</taxon>
        <taxon>Ditrysia</taxon>
        <taxon>Pyraloidea</taxon>
        <taxon>Pyralidae</taxon>
        <taxon>Galleriinae</taxon>
        <taxon>Galleria</taxon>
    </lineage>
</organism>
<gene>
    <name evidence="4" type="primary">LOC113516187</name>
</gene>
<reference evidence="4" key="1">
    <citation type="submission" date="2025-08" db="UniProtKB">
        <authorList>
            <consortium name="RefSeq"/>
        </authorList>
    </citation>
    <scope>IDENTIFICATION</scope>
    <source>
        <tissue evidence="4">Whole larvae</tissue>
    </source>
</reference>
<evidence type="ECO:0000313" key="4">
    <source>
        <dbReference type="RefSeq" id="XP_052755155.1"/>
    </source>
</evidence>
<sequence>MAQQQNGFEYTNTDREIPFWLEDITQEMKETHISNDSTNFEEPNIKLSSLKLDNHRLTRRTSLDATIDMIMKPQLQTLALSAGTIRNNKGYTIQNGRRKYLRSNKLDWGDSSDCSSNDFMSDLLPHYVTPRHRRSNNVIDEDFHDVILGSRYQESNKLRKKSTSKDQNNLSRKSSVKNTTKKPASLSSVSTKNTTSIKERSKNEFVIPELPEGRLLEIKIFSNWGDKYLVGLNGIEIFDSDGNEVLIEKVWTDSDTGDQSNHGRVENIADGVVRTRDEKHAWTTSAPRNLPIVLSVLLARCARLALLRIWNYNKSRIYSTRGVRLVQMKLDDRVIFHGEIARSSGELKGPLPSFGDTILFTKDSNILESVMQNDKNFQTLLKDNEPMLDSNIERPLTANDSNHDLNPTELLEALKDEQETKYVVKKVKLTLMSNWGQRNLIGLTGIDILRYNESVKLHRAFAYTAPITDEQPPEHGLIECKNLFNGRNITTDFDDMWCTNLPSGRYCHIVMELREPTEITSVRIWNYNANLELSYIGGREARLSVEGWSGRTVLLRRAPGDTCYDYVQQLDLTVTTSPSHQVDLVRGDRLGDMKSYEKFPMHNGYLAYGGDLEMDTPTGFVLQISIFSTWGDPYYVGLTGVELYDPHGNIIPLTETNVCAHPASVNVVLARGAEADARTPDKLVDGHNASVGDASHSWLAPVLPRTLNRVFFVFDAPVSVYGMKIWNYGKTPTRGVKEFAVLMDDLLIYNGSLDCAKNGDILSPQWICLQNVDVDNVTPSSSDVSQRSTTSGSQSQFVDPRLRPHTGVNEHMQRH</sequence>
<feature type="compositionally biased region" description="Low complexity" evidence="1">
    <location>
        <begin position="778"/>
        <end position="796"/>
    </location>
</feature>
<dbReference type="InterPro" id="IPR027859">
    <property type="entry name" value="KATNIP_dom"/>
</dbReference>
<name>A0ABM3MVA8_GALME</name>
<dbReference type="InterPro" id="IPR026704">
    <property type="entry name" value="KATNIP"/>
</dbReference>